<evidence type="ECO:0000256" key="1">
    <source>
        <dbReference type="SAM" id="MobiDB-lite"/>
    </source>
</evidence>
<protein>
    <recommendedName>
        <fullName evidence="4">DUF3761 domain-containing protein</fullName>
    </recommendedName>
</protein>
<reference evidence="2" key="1">
    <citation type="submission" date="2020-10" db="EMBL/GenBank/DDBJ databases">
        <title>Taxonomic study of unclassified bacteria belonging to the class Ktedonobacteria.</title>
        <authorList>
            <person name="Yabe S."/>
            <person name="Wang C.M."/>
            <person name="Zheng Y."/>
            <person name="Sakai Y."/>
            <person name="Cavaletti L."/>
            <person name="Monciardini P."/>
            <person name="Donadio S."/>
        </authorList>
    </citation>
    <scope>NUCLEOTIDE SEQUENCE</scope>
    <source>
        <strain evidence="2">ID150040</strain>
    </source>
</reference>
<dbReference type="PROSITE" id="PS51257">
    <property type="entry name" value="PROKAR_LIPOPROTEIN"/>
    <property type="match status" value="1"/>
</dbReference>
<evidence type="ECO:0000313" key="3">
    <source>
        <dbReference type="Proteomes" id="UP000597444"/>
    </source>
</evidence>
<keyword evidence="3" id="KW-1185">Reference proteome</keyword>
<comment type="caution">
    <text evidence="2">The sequence shown here is derived from an EMBL/GenBank/DDBJ whole genome shotgun (WGS) entry which is preliminary data.</text>
</comment>
<evidence type="ECO:0000313" key="2">
    <source>
        <dbReference type="EMBL" id="GHP00940.1"/>
    </source>
</evidence>
<gene>
    <name evidence="2" type="ORF">KSF_109870</name>
</gene>
<organism evidence="2 3">
    <name type="scientific">Reticulibacter mediterranei</name>
    <dbReference type="NCBI Taxonomy" id="2778369"/>
    <lineage>
        <taxon>Bacteria</taxon>
        <taxon>Bacillati</taxon>
        <taxon>Chloroflexota</taxon>
        <taxon>Ktedonobacteria</taxon>
        <taxon>Ktedonobacterales</taxon>
        <taxon>Reticulibacteraceae</taxon>
        <taxon>Reticulibacter</taxon>
    </lineage>
</organism>
<dbReference type="EMBL" id="BNJK01000003">
    <property type="protein sequence ID" value="GHP00940.1"/>
    <property type="molecule type" value="Genomic_DNA"/>
</dbReference>
<proteinExistence type="predicted"/>
<evidence type="ECO:0008006" key="4">
    <source>
        <dbReference type="Google" id="ProtNLM"/>
    </source>
</evidence>
<feature type="region of interest" description="Disordered" evidence="1">
    <location>
        <begin position="54"/>
        <end position="92"/>
    </location>
</feature>
<feature type="compositionally biased region" description="Low complexity" evidence="1">
    <location>
        <begin position="82"/>
        <end position="92"/>
    </location>
</feature>
<sequence>MKSRQLWVSLILLILLPIAILLTGCESTQPEAATTTPPTGSSVSIAAPQITATPVKPTHAKPASSPVPPTPTQIPPTPTPKPVQHTQPTPTQKPLGLYENPWGYNHDAPGDVITNPPSDFCAYFPCITSKSFWTGTSYVAECHDGKYSKSGGKQGACSGHGGEKRPLYAH</sequence>
<feature type="region of interest" description="Disordered" evidence="1">
    <location>
        <begin position="148"/>
        <end position="170"/>
    </location>
</feature>
<dbReference type="RefSeq" id="WP_220211506.1">
    <property type="nucleotide sequence ID" value="NZ_BNJK01000003.1"/>
</dbReference>
<feature type="compositionally biased region" description="Pro residues" evidence="1">
    <location>
        <begin position="65"/>
        <end position="81"/>
    </location>
</feature>
<dbReference type="Proteomes" id="UP000597444">
    <property type="component" value="Unassembled WGS sequence"/>
</dbReference>
<feature type="compositionally biased region" description="Basic and acidic residues" evidence="1">
    <location>
        <begin position="161"/>
        <end position="170"/>
    </location>
</feature>
<accession>A0A8J3IZP8</accession>
<name>A0A8J3IZP8_9CHLR</name>
<dbReference type="AlphaFoldDB" id="A0A8J3IZP8"/>